<dbReference type="InterPro" id="IPR001128">
    <property type="entry name" value="Cyt_P450"/>
</dbReference>
<dbReference type="Proteomes" id="UP001265746">
    <property type="component" value="Unassembled WGS sequence"/>
</dbReference>
<dbReference type="InterPro" id="IPR036396">
    <property type="entry name" value="Cyt_P450_sf"/>
</dbReference>
<comment type="caution">
    <text evidence="5">The sequence shown here is derived from an EMBL/GenBank/DDBJ whole genome shotgun (WGS) entry which is preliminary data.</text>
</comment>
<dbReference type="GO" id="GO:0008395">
    <property type="term" value="F:steroid hydroxylase activity"/>
    <property type="evidence" value="ECO:0007669"/>
    <property type="project" value="TreeGrafter"/>
</dbReference>
<name>A0AAD9SCG8_PHOAM</name>
<gene>
    <name evidence="5" type="ORF">N8I77_007251</name>
</gene>
<keyword evidence="6" id="KW-1185">Reference proteome</keyword>
<protein>
    <recommendedName>
        <fullName evidence="7">Cytochrome P450</fullName>
    </recommendedName>
</protein>
<keyword evidence="3" id="KW-0479">Metal-binding</keyword>
<keyword evidence="2" id="KW-0349">Heme</keyword>
<evidence type="ECO:0000256" key="2">
    <source>
        <dbReference type="ARBA" id="ARBA00022617"/>
    </source>
</evidence>
<evidence type="ECO:0000313" key="5">
    <source>
        <dbReference type="EMBL" id="KAK2604308.1"/>
    </source>
</evidence>
<keyword evidence="4" id="KW-0408">Iron</keyword>
<evidence type="ECO:0000256" key="1">
    <source>
        <dbReference type="ARBA" id="ARBA00010617"/>
    </source>
</evidence>
<dbReference type="PANTHER" id="PTHR24304">
    <property type="entry name" value="CYTOCHROME P450 FAMILY 7"/>
    <property type="match status" value="1"/>
</dbReference>
<evidence type="ECO:0008006" key="7">
    <source>
        <dbReference type="Google" id="ProtNLM"/>
    </source>
</evidence>
<dbReference type="SUPFAM" id="SSF48264">
    <property type="entry name" value="Cytochrome P450"/>
    <property type="match status" value="1"/>
</dbReference>
<evidence type="ECO:0000313" key="6">
    <source>
        <dbReference type="Proteomes" id="UP001265746"/>
    </source>
</evidence>
<dbReference type="InterPro" id="IPR050529">
    <property type="entry name" value="CYP450_sterol_14alpha_dmase"/>
</dbReference>
<dbReference type="PANTHER" id="PTHR24304:SF2">
    <property type="entry name" value="24-HYDROXYCHOLESTEROL 7-ALPHA-HYDROXYLASE"/>
    <property type="match status" value="1"/>
</dbReference>
<dbReference type="GO" id="GO:0005506">
    <property type="term" value="F:iron ion binding"/>
    <property type="evidence" value="ECO:0007669"/>
    <property type="project" value="InterPro"/>
</dbReference>
<comment type="similarity">
    <text evidence="1">Belongs to the cytochrome P450 family.</text>
</comment>
<dbReference type="CDD" id="cd11040">
    <property type="entry name" value="CYP7_CYP8-like"/>
    <property type="match status" value="1"/>
</dbReference>
<sequence>MALIELVTALPESIQRSVQTIVTISALYLSWRLWRFSISPVLHPNQPRPFPYLVPYTPCERILMINNACVQVFGHIVSMAQNAGATFTRGREYFGNTREIFTITVMGEDMYIATSPGDVVAVYRDTQKLDFDAFIKDVMHDFGCTNETLEKMFDSTGKPKHWMDKTHDDFKLQMHPGDRLKSVETQFLGNIDRRMNFDSIPGTCILESTRDSKLVSLWSWTWIVLAEAATQAFFGDGILQVAPSVLDDFWTFNLEAWKIHSKYPRFAAPKAFNALERSVAAFVDYLRLPKGQRPGACWLVEQLERGMGEMGISEPTQCGAMLFSLQNLQVFLIQTRQYLINTNAYRQCFWCLSYLLHDKTLLDEIKKEIQPAWKHHTVDMHYLLNMCPLLASFYEEMLRVNNEPVGIRLVASSVTIGGKELQPGRRLLMPYKQLHMDPFVFGTNVDSFDARRFMNGKSLERSTSWRPFGGAKTHCPGRFLARREVYMFLALAIFRFDVKLVPRPGENVPRFPRADTSIPAGGLLPPKIGDDVFMEVRRSKL</sequence>
<reference evidence="5" key="1">
    <citation type="submission" date="2023-06" db="EMBL/GenBank/DDBJ databases">
        <authorList>
            <person name="Noh H."/>
        </authorList>
    </citation>
    <scope>NUCLEOTIDE SEQUENCE</scope>
    <source>
        <strain evidence="5">DUCC20226</strain>
    </source>
</reference>
<dbReference type="GO" id="GO:0016705">
    <property type="term" value="F:oxidoreductase activity, acting on paired donors, with incorporation or reduction of molecular oxygen"/>
    <property type="evidence" value="ECO:0007669"/>
    <property type="project" value="InterPro"/>
</dbReference>
<dbReference type="EMBL" id="JAUJFL010000004">
    <property type="protein sequence ID" value="KAK2604308.1"/>
    <property type="molecule type" value="Genomic_DNA"/>
</dbReference>
<evidence type="ECO:0000256" key="3">
    <source>
        <dbReference type="ARBA" id="ARBA00022723"/>
    </source>
</evidence>
<evidence type="ECO:0000256" key="4">
    <source>
        <dbReference type="ARBA" id="ARBA00023004"/>
    </source>
</evidence>
<dbReference type="Gene3D" id="1.10.630.10">
    <property type="entry name" value="Cytochrome P450"/>
    <property type="match status" value="1"/>
</dbReference>
<proteinExistence type="inferred from homology"/>
<dbReference type="AlphaFoldDB" id="A0AAD9SCG8"/>
<accession>A0AAD9SCG8</accession>
<organism evidence="5 6">
    <name type="scientific">Phomopsis amygdali</name>
    <name type="common">Fusicoccum amygdali</name>
    <dbReference type="NCBI Taxonomy" id="1214568"/>
    <lineage>
        <taxon>Eukaryota</taxon>
        <taxon>Fungi</taxon>
        <taxon>Dikarya</taxon>
        <taxon>Ascomycota</taxon>
        <taxon>Pezizomycotina</taxon>
        <taxon>Sordariomycetes</taxon>
        <taxon>Sordariomycetidae</taxon>
        <taxon>Diaporthales</taxon>
        <taxon>Diaporthaceae</taxon>
        <taxon>Diaporthe</taxon>
    </lineage>
</organism>
<dbReference type="GO" id="GO:0020037">
    <property type="term" value="F:heme binding"/>
    <property type="evidence" value="ECO:0007669"/>
    <property type="project" value="InterPro"/>
</dbReference>
<dbReference type="Pfam" id="PF00067">
    <property type="entry name" value="p450"/>
    <property type="match status" value="1"/>
</dbReference>